<proteinExistence type="predicted"/>
<sequence length="161" mass="16804">MGYTGRILVARTGKPFEDGNLLGGGNLFEGGSLLDEIDLGSGWRWAQLDGDARGALAALVAETGMPALWAYVMDSDVADVEALSPSGGGWHTYLHPDTAAEFGAPELDQSADEVLMRALAWSAEAGLVPDPEAVRALLTAHNTFAEETLGELLAALGINHG</sequence>
<dbReference type="RefSeq" id="WP_203842560.1">
    <property type="nucleotide sequence ID" value="NZ_BAAATV010000025.1"/>
</dbReference>
<keyword evidence="2" id="KW-1185">Reference proteome</keyword>
<accession>A0ABQ4A449</accession>
<evidence type="ECO:0000313" key="1">
    <source>
        <dbReference type="EMBL" id="GIE25621.1"/>
    </source>
</evidence>
<dbReference type="EMBL" id="BOMN01000124">
    <property type="protein sequence ID" value="GIE25621.1"/>
    <property type="molecule type" value="Genomic_DNA"/>
</dbReference>
<name>A0ABQ4A449_9ACTN</name>
<protein>
    <submittedName>
        <fullName evidence="1">Uncharacterized protein</fullName>
    </submittedName>
</protein>
<dbReference type="Proteomes" id="UP000603200">
    <property type="component" value="Unassembled WGS sequence"/>
</dbReference>
<organism evidence="1 2">
    <name type="scientific">Winogradskya humida</name>
    <dbReference type="NCBI Taxonomy" id="113566"/>
    <lineage>
        <taxon>Bacteria</taxon>
        <taxon>Bacillati</taxon>
        <taxon>Actinomycetota</taxon>
        <taxon>Actinomycetes</taxon>
        <taxon>Micromonosporales</taxon>
        <taxon>Micromonosporaceae</taxon>
        <taxon>Winogradskya</taxon>
    </lineage>
</organism>
<gene>
    <name evidence="1" type="ORF">Ahu01nite_087230</name>
</gene>
<evidence type="ECO:0000313" key="2">
    <source>
        <dbReference type="Proteomes" id="UP000603200"/>
    </source>
</evidence>
<comment type="caution">
    <text evidence="1">The sequence shown here is derived from an EMBL/GenBank/DDBJ whole genome shotgun (WGS) entry which is preliminary data.</text>
</comment>
<reference evidence="1 2" key="1">
    <citation type="submission" date="2021-01" db="EMBL/GenBank/DDBJ databases">
        <title>Whole genome shotgun sequence of Actinoplanes humidus NBRC 14915.</title>
        <authorList>
            <person name="Komaki H."/>
            <person name="Tamura T."/>
        </authorList>
    </citation>
    <scope>NUCLEOTIDE SEQUENCE [LARGE SCALE GENOMIC DNA]</scope>
    <source>
        <strain evidence="1 2">NBRC 14915</strain>
    </source>
</reference>